<dbReference type="Proteomes" id="UP000095283">
    <property type="component" value="Unplaced"/>
</dbReference>
<proteinExistence type="predicted"/>
<reference evidence="2" key="1">
    <citation type="submission" date="2016-11" db="UniProtKB">
        <authorList>
            <consortium name="WormBaseParasite"/>
        </authorList>
    </citation>
    <scope>IDENTIFICATION</scope>
</reference>
<evidence type="ECO:0000313" key="1">
    <source>
        <dbReference type="Proteomes" id="UP000095283"/>
    </source>
</evidence>
<protein>
    <submittedName>
        <fullName evidence="2">Gamma-glutamylcyclotransferase family protein</fullName>
    </submittedName>
</protein>
<organism evidence="1 2">
    <name type="scientific">Heterorhabditis bacteriophora</name>
    <name type="common">Entomopathogenic nematode worm</name>
    <dbReference type="NCBI Taxonomy" id="37862"/>
    <lineage>
        <taxon>Eukaryota</taxon>
        <taxon>Metazoa</taxon>
        <taxon>Ecdysozoa</taxon>
        <taxon>Nematoda</taxon>
        <taxon>Chromadorea</taxon>
        <taxon>Rhabditida</taxon>
        <taxon>Rhabditina</taxon>
        <taxon>Rhabditomorpha</taxon>
        <taxon>Strongyloidea</taxon>
        <taxon>Heterorhabditidae</taxon>
        <taxon>Heterorhabditis</taxon>
    </lineage>
</organism>
<dbReference type="AlphaFoldDB" id="A0A1I7WF29"/>
<accession>A0A1I7WF29</accession>
<keyword evidence="1" id="KW-1185">Reference proteome</keyword>
<dbReference type="WBParaSite" id="Hba_03534">
    <property type="protein sequence ID" value="Hba_03534"/>
    <property type="gene ID" value="Hba_03534"/>
</dbReference>
<evidence type="ECO:0000313" key="2">
    <source>
        <dbReference type="WBParaSite" id="Hba_03534"/>
    </source>
</evidence>
<name>A0A1I7WF29_HETBA</name>
<sequence>MSSSLKLFNYGTLIQSLDSEMSTLSTFGSHTDVTFDGVPYICTSVERKETSVTLTTVEEIFRSHGTKKTTSRRIVYPGITFKMDDTTTRQCNQHRQSIERNL</sequence>